<name>A0ABW5CU86_9HYPH</name>
<comment type="subcellular location">
    <subcellularLocation>
        <location evidence="9">Cytoplasm</location>
    </subcellularLocation>
</comment>
<evidence type="ECO:0000256" key="6">
    <source>
        <dbReference type="ARBA" id="ARBA00022842"/>
    </source>
</evidence>
<feature type="domain" description="Carbohydrate kinase PfkB" evidence="10">
    <location>
        <begin position="2"/>
        <end position="296"/>
    </location>
</feature>
<dbReference type="PANTHER" id="PTHR10584:SF166">
    <property type="entry name" value="RIBOKINASE"/>
    <property type="match status" value="1"/>
</dbReference>
<feature type="active site" description="Proton acceptor" evidence="9">
    <location>
        <position position="254"/>
    </location>
</feature>
<evidence type="ECO:0000256" key="4">
    <source>
        <dbReference type="ARBA" id="ARBA00022777"/>
    </source>
</evidence>
<evidence type="ECO:0000256" key="3">
    <source>
        <dbReference type="ARBA" id="ARBA00022741"/>
    </source>
</evidence>
<dbReference type="SUPFAM" id="SSF53613">
    <property type="entry name" value="Ribokinase-like"/>
    <property type="match status" value="1"/>
</dbReference>
<dbReference type="PRINTS" id="PR00990">
    <property type="entry name" value="RIBOKINASE"/>
</dbReference>
<feature type="binding site" evidence="9">
    <location>
        <begin position="9"/>
        <end position="11"/>
    </location>
    <ligand>
        <name>substrate</name>
    </ligand>
</feature>
<comment type="catalytic activity">
    <reaction evidence="9">
        <text>D-ribose + ATP = D-ribose 5-phosphate + ADP + H(+)</text>
        <dbReference type="Rhea" id="RHEA:13697"/>
        <dbReference type="ChEBI" id="CHEBI:15378"/>
        <dbReference type="ChEBI" id="CHEBI:30616"/>
        <dbReference type="ChEBI" id="CHEBI:47013"/>
        <dbReference type="ChEBI" id="CHEBI:78346"/>
        <dbReference type="ChEBI" id="CHEBI:456216"/>
        <dbReference type="EC" id="2.7.1.15"/>
    </reaction>
</comment>
<dbReference type="PANTHER" id="PTHR10584">
    <property type="entry name" value="SUGAR KINASE"/>
    <property type="match status" value="1"/>
</dbReference>
<keyword evidence="1 9" id="KW-0808">Transferase</keyword>
<protein>
    <recommendedName>
        <fullName evidence="9">Ribokinase</fullName>
        <shortName evidence="9">RK</shortName>
        <ecNumber evidence="9">2.7.1.15</ecNumber>
    </recommendedName>
</protein>
<feature type="binding site" evidence="9">
    <location>
        <position position="139"/>
    </location>
    <ligand>
        <name>substrate</name>
    </ligand>
</feature>
<sequence length="306" mass="31080">MILVFGSINLDLVARVPKIARPGETVLAPGYDRFFGGKGANQAVAAARALAPDAPAIAFCGAVGDDAFGADCIANLAGEGIDVSRIEAVSAGTGCAFITVEHAGENAITVASGANRQIRADGLDDAFLAAVDVAVLQMEVPWEENAALAARARAAGAHVLLNFAPARLDIPIEKLRGFLEEIDTLVVNEHEAETLALGLGLGGGDSGRLLAEDLSLTVIVTLGAEGTRLVQAGQPDWHSPARKVEVVDTTGAGDTFVGVLATGLFEGLPVRRAIERAGLAASLSCTKAGAQAGAPTRAAVDTASLA</sequence>
<comment type="function">
    <text evidence="9">Catalyzes the phosphorylation of ribose at O-5 in a reaction requiring ATP and magnesium. The resulting D-ribose-5-phosphate can then be used either for sythesis of nucleotides, histidine, and tryptophan, or as a component of the pentose phosphate pathway.</text>
</comment>
<keyword evidence="5 9" id="KW-0067">ATP-binding</keyword>
<evidence type="ECO:0000256" key="8">
    <source>
        <dbReference type="ARBA" id="ARBA00023277"/>
    </source>
</evidence>
<dbReference type="EC" id="2.7.1.15" evidence="9"/>
<dbReference type="InterPro" id="IPR011877">
    <property type="entry name" value="Ribokinase"/>
</dbReference>
<evidence type="ECO:0000313" key="12">
    <source>
        <dbReference type="Proteomes" id="UP001597371"/>
    </source>
</evidence>
<evidence type="ECO:0000256" key="9">
    <source>
        <dbReference type="HAMAP-Rule" id="MF_01987"/>
    </source>
</evidence>
<proteinExistence type="inferred from homology"/>
<dbReference type="Gene3D" id="3.40.1190.20">
    <property type="match status" value="1"/>
</dbReference>
<dbReference type="Proteomes" id="UP001597371">
    <property type="component" value="Unassembled WGS sequence"/>
</dbReference>
<feature type="binding site" evidence="9">
    <location>
        <begin position="253"/>
        <end position="254"/>
    </location>
    <ligand>
        <name>ATP</name>
        <dbReference type="ChEBI" id="CHEBI:30616"/>
    </ligand>
</feature>
<feature type="binding site" evidence="9">
    <location>
        <position position="188"/>
    </location>
    <ligand>
        <name>ATP</name>
        <dbReference type="ChEBI" id="CHEBI:30616"/>
    </ligand>
</feature>
<comment type="activity regulation">
    <text evidence="9">Activated by a monovalent cation that binds near, but not in, the active site. The most likely occupant of the site in vivo is potassium. Ion binding induces a conformational change that may alter substrate affinity.</text>
</comment>
<keyword evidence="4 9" id="KW-0418">Kinase</keyword>
<evidence type="ECO:0000256" key="2">
    <source>
        <dbReference type="ARBA" id="ARBA00022723"/>
    </source>
</evidence>
<organism evidence="11 12">
    <name type="scientific">Aureimonas populi</name>
    <dbReference type="NCBI Taxonomy" id="1701758"/>
    <lineage>
        <taxon>Bacteria</taxon>
        <taxon>Pseudomonadati</taxon>
        <taxon>Pseudomonadota</taxon>
        <taxon>Alphaproteobacteria</taxon>
        <taxon>Hyphomicrobiales</taxon>
        <taxon>Aurantimonadaceae</taxon>
        <taxon>Aureimonas</taxon>
    </lineage>
</organism>
<comment type="subunit">
    <text evidence="9">Homodimer.</text>
</comment>
<feature type="binding site" evidence="9">
    <location>
        <begin position="37"/>
        <end position="41"/>
    </location>
    <ligand>
        <name>substrate</name>
    </ligand>
</feature>
<comment type="similarity">
    <text evidence="9">Belongs to the carbohydrate kinase PfkB family. Ribokinase subfamily.</text>
</comment>
<comment type="caution">
    <text evidence="11">The sequence shown here is derived from an EMBL/GenBank/DDBJ whole genome shotgun (WGS) entry which is preliminary data.</text>
</comment>
<evidence type="ECO:0000313" key="11">
    <source>
        <dbReference type="EMBL" id="MFD2239353.1"/>
    </source>
</evidence>
<keyword evidence="6 9" id="KW-0460">Magnesium</keyword>
<dbReference type="InterPro" id="IPR029056">
    <property type="entry name" value="Ribokinase-like"/>
</dbReference>
<dbReference type="GO" id="GO:0004747">
    <property type="term" value="F:ribokinase activity"/>
    <property type="evidence" value="ECO:0007669"/>
    <property type="project" value="UniProtKB-EC"/>
</dbReference>
<dbReference type="CDD" id="cd01174">
    <property type="entry name" value="ribokinase"/>
    <property type="match status" value="1"/>
</dbReference>
<feature type="binding site" evidence="9">
    <location>
        <position position="250"/>
    </location>
    <ligand>
        <name>K(+)</name>
        <dbReference type="ChEBI" id="CHEBI:29103"/>
    </ligand>
</feature>
<keyword evidence="9" id="KW-0963">Cytoplasm</keyword>
<reference evidence="12" key="1">
    <citation type="journal article" date="2019" name="Int. J. Syst. Evol. Microbiol.">
        <title>The Global Catalogue of Microorganisms (GCM) 10K type strain sequencing project: providing services to taxonomists for standard genome sequencing and annotation.</title>
        <authorList>
            <consortium name="The Broad Institute Genomics Platform"/>
            <consortium name="The Broad Institute Genome Sequencing Center for Infectious Disease"/>
            <person name="Wu L."/>
            <person name="Ma J."/>
        </authorList>
    </citation>
    <scope>NUCLEOTIDE SEQUENCE [LARGE SCALE GENOMIC DNA]</scope>
    <source>
        <strain evidence="12">ZS-35-S2</strain>
    </source>
</reference>
<feature type="binding site" evidence="9">
    <location>
        <position position="254"/>
    </location>
    <ligand>
        <name>substrate</name>
    </ligand>
</feature>
<comment type="caution">
    <text evidence="9">Lacks conserved residue(s) required for the propagation of feature annotation.</text>
</comment>
<accession>A0ABW5CU86</accession>
<dbReference type="InterPro" id="IPR011611">
    <property type="entry name" value="PfkB_dom"/>
</dbReference>
<feature type="binding site" evidence="9">
    <location>
        <position position="248"/>
    </location>
    <ligand>
        <name>K(+)</name>
        <dbReference type="ChEBI" id="CHEBI:29103"/>
    </ligand>
</feature>
<keyword evidence="2 9" id="KW-0479">Metal-binding</keyword>
<evidence type="ECO:0000256" key="5">
    <source>
        <dbReference type="ARBA" id="ARBA00022840"/>
    </source>
</evidence>
<keyword evidence="8 9" id="KW-0119">Carbohydrate metabolism</keyword>
<keyword evidence="12" id="KW-1185">Reference proteome</keyword>
<dbReference type="Pfam" id="PF00294">
    <property type="entry name" value="PfkB"/>
    <property type="match status" value="1"/>
</dbReference>
<keyword evidence="7 9" id="KW-0630">Potassium</keyword>
<dbReference type="InterPro" id="IPR002139">
    <property type="entry name" value="Ribo/fructo_kinase"/>
</dbReference>
<evidence type="ECO:0000256" key="1">
    <source>
        <dbReference type="ARBA" id="ARBA00022679"/>
    </source>
</evidence>
<dbReference type="RefSeq" id="WP_209738120.1">
    <property type="nucleotide sequence ID" value="NZ_CP072611.1"/>
</dbReference>
<feature type="binding site" evidence="9">
    <location>
        <position position="289"/>
    </location>
    <ligand>
        <name>K(+)</name>
        <dbReference type="ChEBI" id="CHEBI:29103"/>
    </ligand>
</feature>
<feature type="binding site" evidence="9">
    <location>
        <position position="284"/>
    </location>
    <ligand>
        <name>K(+)</name>
        <dbReference type="ChEBI" id="CHEBI:29103"/>
    </ligand>
</feature>
<evidence type="ECO:0000259" key="10">
    <source>
        <dbReference type="Pfam" id="PF00294"/>
    </source>
</evidence>
<feature type="binding site" evidence="9">
    <location>
        <position position="287"/>
    </location>
    <ligand>
        <name>K(+)</name>
        <dbReference type="ChEBI" id="CHEBI:29103"/>
    </ligand>
</feature>
<keyword evidence="3 9" id="KW-0547">Nucleotide-binding</keyword>
<comment type="cofactor">
    <cofactor evidence="9">
        <name>Mg(2+)</name>
        <dbReference type="ChEBI" id="CHEBI:18420"/>
    </cofactor>
    <text evidence="9">Requires a divalent cation, most likely magnesium in vivo, as an electrophilic catalyst to aid phosphoryl group transfer. It is the chelate of the metal and the nucleotide that is the actual substrate.</text>
</comment>
<gene>
    <name evidence="9" type="primary">rbsK</name>
    <name evidence="11" type="ORF">ACFSKQ_18040</name>
</gene>
<feature type="binding site" evidence="9">
    <location>
        <begin position="221"/>
        <end position="226"/>
    </location>
    <ligand>
        <name>ATP</name>
        <dbReference type="ChEBI" id="CHEBI:30616"/>
    </ligand>
</feature>
<comment type="pathway">
    <text evidence="9">Carbohydrate metabolism; D-ribose degradation; D-ribose 5-phosphate from beta-D-ribopyranose: step 2/2.</text>
</comment>
<dbReference type="HAMAP" id="MF_01987">
    <property type="entry name" value="Ribokinase"/>
    <property type="match status" value="1"/>
</dbReference>
<dbReference type="EMBL" id="JBHUIJ010000028">
    <property type="protein sequence ID" value="MFD2239353.1"/>
    <property type="molecule type" value="Genomic_DNA"/>
</dbReference>
<evidence type="ECO:0000256" key="7">
    <source>
        <dbReference type="ARBA" id="ARBA00022958"/>
    </source>
</evidence>